<dbReference type="CDD" id="cd06173">
    <property type="entry name" value="MFS_MefA_like"/>
    <property type="match status" value="1"/>
</dbReference>
<dbReference type="PANTHER" id="PTHR23513">
    <property type="entry name" value="INTEGRAL MEMBRANE EFFLUX PROTEIN-RELATED"/>
    <property type="match status" value="1"/>
</dbReference>
<gene>
    <name evidence="9" type="ORF">GSF22_17750</name>
</gene>
<proteinExistence type="predicted"/>
<name>A0ABS3VTI3_MICEH</name>
<dbReference type="InterPro" id="IPR036259">
    <property type="entry name" value="MFS_trans_sf"/>
</dbReference>
<evidence type="ECO:0000313" key="10">
    <source>
        <dbReference type="Proteomes" id="UP000823521"/>
    </source>
</evidence>
<feature type="transmembrane region" description="Helical" evidence="7">
    <location>
        <begin position="97"/>
        <end position="114"/>
    </location>
</feature>
<dbReference type="Proteomes" id="UP000823521">
    <property type="component" value="Unassembled WGS sequence"/>
</dbReference>
<reference evidence="9 10" key="1">
    <citation type="submission" date="2019-12" db="EMBL/GenBank/DDBJ databases">
        <title>Whole genome sequencing of endophytic Actinobacterium Micromonospora sp. MPMI6T.</title>
        <authorList>
            <person name="Evv R."/>
            <person name="Podile A.R."/>
        </authorList>
    </citation>
    <scope>NUCLEOTIDE SEQUENCE [LARGE SCALE GENOMIC DNA]</scope>
    <source>
        <strain evidence="9 10">MPMI6</strain>
    </source>
</reference>
<dbReference type="PROSITE" id="PS50850">
    <property type="entry name" value="MFS"/>
    <property type="match status" value="1"/>
</dbReference>
<feature type="transmembrane region" description="Helical" evidence="7">
    <location>
        <begin position="220"/>
        <end position="243"/>
    </location>
</feature>
<feature type="transmembrane region" description="Helical" evidence="7">
    <location>
        <begin position="43"/>
        <end position="62"/>
    </location>
</feature>
<sequence>MPTRSRVALVGLLTAGTISDTGTRVSTVTLPWLVLVSTGSPTRMGLVAAAEMLPYVLISALGPPLVDRLGARRVSITADLASAAGMLLLAATYHLGFTALLGQVALIGVLRGLGDNAKRAMAHPTIAASGVSMARVSAIDDGLHRLSILVGAPAAGVIIAWFGITQAILIDAATFAVSAAVVTALIPASIGRPAHTAATAREPYLKALGIGLRHLRSDQVAVGIFTMMFVINLFNQASVAVYIPVWVDRVVDDPAALGAISGALALGAVVGNIGFAIAANRLPRYVTFTLGFLIGGAPRFLAMAFSHDLLVVVAITFVSGIALAAVNPIIAATILERTPPALQARMFGLATAVSWASIPIGGVLGGWAASALGLTAAITLTGLLYLLVALTLVVRPARWRRLDEPPPTVAASTDADPVRT</sequence>
<feature type="transmembrane region" description="Helical" evidence="7">
    <location>
        <begin position="347"/>
        <end position="368"/>
    </location>
</feature>
<evidence type="ECO:0000256" key="1">
    <source>
        <dbReference type="ARBA" id="ARBA00004429"/>
    </source>
</evidence>
<dbReference type="PANTHER" id="PTHR23513:SF9">
    <property type="entry name" value="ENTEROBACTIN EXPORTER ENTS"/>
    <property type="match status" value="1"/>
</dbReference>
<evidence type="ECO:0000256" key="5">
    <source>
        <dbReference type="ARBA" id="ARBA00022989"/>
    </source>
</evidence>
<dbReference type="SUPFAM" id="SSF103473">
    <property type="entry name" value="MFS general substrate transporter"/>
    <property type="match status" value="1"/>
</dbReference>
<feature type="transmembrane region" description="Helical" evidence="7">
    <location>
        <begin position="255"/>
        <end position="278"/>
    </location>
</feature>
<organism evidence="9 10">
    <name type="scientific">Micromonospora echinofusca</name>
    <dbReference type="NCBI Taxonomy" id="47858"/>
    <lineage>
        <taxon>Bacteria</taxon>
        <taxon>Bacillati</taxon>
        <taxon>Actinomycetota</taxon>
        <taxon>Actinomycetes</taxon>
        <taxon>Micromonosporales</taxon>
        <taxon>Micromonosporaceae</taxon>
        <taxon>Micromonospora</taxon>
    </lineage>
</organism>
<feature type="transmembrane region" description="Helical" evidence="7">
    <location>
        <begin position="311"/>
        <end position="335"/>
    </location>
</feature>
<dbReference type="Pfam" id="PF05977">
    <property type="entry name" value="MFS_3"/>
    <property type="match status" value="1"/>
</dbReference>
<feature type="transmembrane region" description="Helical" evidence="7">
    <location>
        <begin position="168"/>
        <end position="186"/>
    </location>
</feature>
<feature type="transmembrane region" description="Helical" evidence="7">
    <location>
        <begin position="374"/>
        <end position="394"/>
    </location>
</feature>
<accession>A0ABS3VTI3</accession>
<comment type="subcellular location">
    <subcellularLocation>
        <location evidence="1">Cell inner membrane</location>
        <topology evidence="1">Multi-pass membrane protein</topology>
    </subcellularLocation>
</comment>
<evidence type="ECO:0000259" key="8">
    <source>
        <dbReference type="PROSITE" id="PS50850"/>
    </source>
</evidence>
<evidence type="ECO:0000256" key="2">
    <source>
        <dbReference type="ARBA" id="ARBA00022448"/>
    </source>
</evidence>
<dbReference type="EMBL" id="WVUH01000148">
    <property type="protein sequence ID" value="MBO4207835.1"/>
    <property type="molecule type" value="Genomic_DNA"/>
</dbReference>
<dbReference type="InterPro" id="IPR020846">
    <property type="entry name" value="MFS_dom"/>
</dbReference>
<keyword evidence="4 7" id="KW-0812">Transmembrane</keyword>
<keyword evidence="5 7" id="KW-1133">Transmembrane helix</keyword>
<keyword evidence="3" id="KW-1003">Cell membrane</keyword>
<keyword evidence="10" id="KW-1185">Reference proteome</keyword>
<feature type="transmembrane region" description="Helical" evidence="7">
    <location>
        <begin position="143"/>
        <end position="162"/>
    </location>
</feature>
<comment type="caution">
    <text evidence="9">The sequence shown here is derived from an EMBL/GenBank/DDBJ whole genome shotgun (WGS) entry which is preliminary data.</text>
</comment>
<feature type="transmembrane region" description="Helical" evidence="7">
    <location>
        <begin position="285"/>
        <end position="305"/>
    </location>
</feature>
<dbReference type="Gene3D" id="1.20.1250.20">
    <property type="entry name" value="MFS general substrate transporter like domains"/>
    <property type="match status" value="1"/>
</dbReference>
<evidence type="ECO:0000256" key="3">
    <source>
        <dbReference type="ARBA" id="ARBA00022475"/>
    </source>
</evidence>
<evidence type="ECO:0000256" key="7">
    <source>
        <dbReference type="SAM" id="Phobius"/>
    </source>
</evidence>
<protein>
    <submittedName>
        <fullName evidence="9">MFS transporter</fullName>
    </submittedName>
</protein>
<keyword evidence="6 7" id="KW-0472">Membrane</keyword>
<evidence type="ECO:0000256" key="6">
    <source>
        <dbReference type="ARBA" id="ARBA00023136"/>
    </source>
</evidence>
<dbReference type="InterPro" id="IPR010290">
    <property type="entry name" value="TM_effector"/>
</dbReference>
<feature type="domain" description="Major facilitator superfamily (MFS) profile" evidence="8">
    <location>
        <begin position="221"/>
        <end position="420"/>
    </location>
</feature>
<evidence type="ECO:0000256" key="4">
    <source>
        <dbReference type="ARBA" id="ARBA00022692"/>
    </source>
</evidence>
<keyword evidence="2" id="KW-0813">Transport</keyword>
<evidence type="ECO:0000313" key="9">
    <source>
        <dbReference type="EMBL" id="MBO4207835.1"/>
    </source>
</evidence>